<feature type="binding site" evidence="5 7">
    <location>
        <position position="380"/>
    </location>
    <ligand>
        <name>NAD(+)</name>
        <dbReference type="ChEBI" id="CHEBI:57540"/>
    </ligand>
</feature>
<dbReference type="PANTHER" id="PTHR23420">
    <property type="entry name" value="ADENOSYLHOMOCYSTEINASE"/>
    <property type="match status" value="1"/>
</dbReference>
<evidence type="ECO:0000256" key="9">
    <source>
        <dbReference type="RuleBase" id="RU004166"/>
    </source>
</evidence>
<dbReference type="EC" id="3.13.2.1" evidence="5"/>
<dbReference type="GO" id="GO:0005829">
    <property type="term" value="C:cytosol"/>
    <property type="evidence" value="ECO:0007669"/>
    <property type="project" value="TreeGrafter"/>
</dbReference>
<dbReference type="GO" id="GO:0004013">
    <property type="term" value="F:adenosylhomocysteinase activity"/>
    <property type="evidence" value="ECO:0007669"/>
    <property type="project" value="UniProtKB-UniRule"/>
</dbReference>
<proteinExistence type="inferred from homology"/>
<feature type="binding site" evidence="7">
    <location>
        <position position="387"/>
    </location>
    <ligand>
        <name>NAD(+)</name>
        <dbReference type="ChEBI" id="CHEBI:57540"/>
    </ligand>
</feature>
<feature type="binding site" evidence="5 6">
    <location>
        <position position="226"/>
    </location>
    <ligand>
        <name>substrate</name>
    </ligand>
</feature>
<dbReference type="Gene3D" id="3.40.50.1480">
    <property type="entry name" value="Adenosylhomocysteinase-like"/>
    <property type="match status" value="1"/>
</dbReference>
<comment type="cofactor">
    <cofactor evidence="5 7 8">
        <name>NAD(+)</name>
        <dbReference type="ChEBI" id="CHEBI:57540"/>
    </cofactor>
    <text evidence="5 7 8">Binds 1 NAD(+) per subunit.</text>
</comment>
<comment type="function">
    <text evidence="5">May play a key role in the regulation of the intracellular concentration of adenosylhomocysteine.</text>
</comment>
<feature type="binding site" evidence="5 7">
    <location>
        <position position="279"/>
    </location>
    <ligand>
        <name>NAD(+)</name>
        <dbReference type="ChEBI" id="CHEBI:57540"/>
    </ligand>
</feature>
<dbReference type="SUPFAM" id="SSF52283">
    <property type="entry name" value="Formate/glycerate dehydrogenase catalytic domain-like"/>
    <property type="match status" value="1"/>
</dbReference>
<comment type="catalytic activity">
    <reaction evidence="5 8">
        <text>S-adenosyl-L-homocysteine + H2O = L-homocysteine + adenosine</text>
        <dbReference type="Rhea" id="RHEA:21708"/>
        <dbReference type="ChEBI" id="CHEBI:15377"/>
        <dbReference type="ChEBI" id="CHEBI:16335"/>
        <dbReference type="ChEBI" id="CHEBI:57856"/>
        <dbReference type="ChEBI" id="CHEBI:58199"/>
        <dbReference type="EC" id="3.13.2.1"/>
    </reaction>
</comment>
<dbReference type="NCBIfam" id="NF004005">
    <property type="entry name" value="PRK05476.2-3"/>
    <property type="match status" value="1"/>
</dbReference>
<feature type="binding site" evidence="5 7">
    <location>
        <begin position="335"/>
        <end position="337"/>
    </location>
    <ligand>
        <name>NAD(+)</name>
        <dbReference type="ChEBI" id="CHEBI:57540"/>
    </ligand>
</feature>
<keyword evidence="5" id="KW-0963">Cytoplasm</keyword>
<dbReference type="PIRSF" id="PIRSF001109">
    <property type="entry name" value="Ad_hcy_hydrolase"/>
    <property type="match status" value="1"/>
</dbReference>
<dbReference type="FunFam" id="3.40.50.720:FF:000004">
    <property type="entry name" value="Adenosylhomocysteinase"/>
    <property type="match status" value="1"/>
</dbReference>
<dbReference type="GO" id="GO:0033353">
    <property type="term" value="P:S-adenosylmethionine cycle"/>
    <property type="evidence" value="ECO:0007669"/>
    <property type="project" value="TreeGrafter"/>
</dbReference>
<feature type="binding site" evidence="5">
    <location>
        <position position="227"/>
    </location>
    <ligand>
        <name>NAD(+)</name>
        <dbReference type="ChEBI" id="CHEBI:57540"/>
    </ligand>
</feature>
<dbReference type="OrthoDB" id="9802717at2"/>
<keyword evidence="2 5" id="KW-0554">One-carbon metabolism</keyword>
<evidence type="ECO:0000256" key="1">
    <source>
        <dbReference type="ARBA" id="ARBA00007122"/>
    </source>
</evidence>
<dbReference type="RefSeq" id="WP_142584764.1">
    <property type="nucleotide sequence ID" value="NZ_CABFPH010000075.1"/>
</dbReference>
<evidence type="ECO:0000256" key="3">
    <source>
        <dbReference type="ARBA" id="ARBA00022801"/>
    </source>
</evidence>
<dbReference type="GO" id="GO:0006730">
    <property type="term" value="P:one-carbon metabolic process"/>
    <property type="evidence" value="ECO:0007669"/>
    <property type="project" value="UniProtKB-UniRule"/>
</dbReference>
<dbReference type="HAMAP" id="MF_00563">
    <property type="entry name" value="AdoHcyase"/>
    <property type="match status" value="1"/>
</dbReference>
<organism evidence="11 12">
    <name type="scientific">Methylobacterium symbioticum</name>
    <dbReference type="NCBI Taxonomy" id="2584084"/>
    <lineage>
        <taxon>Bacteria</taxon>
        <taxon>Pseudomonadati</taxon>
        <taxon>Pseudomonadota</taxon>
        <taxon>Alphaproteobacteria</taxon>
        <taxon>Hyphomicrobiales</taxon>
        <taxon>Methylobacteriaceae</taxon>
        <taxon>Methylobacterium</taxon>
    </lineage>
</organism>
<dbReference type="Pfam" id="PF05221">
    <property type="entry name" value="AdoHcyase"/>
    <property type="match status" value="1"/>
</dbReference>
<evidence type="ECO:0000256" key="6">
    <source>
        <dbReference type="PIRSR" id="PIRSR001109-1"/>
    </source>
</evidence>
<comment type="subcellular location">
    <subcellularLocation>
        <location evidence="5">Cytoplasm</location>
    </subcellularLocation>
</comment>
<comment type="pathway">
    <text evidence="5 8">Amino-acid biosynthesis; L-homocysteine biosynthesis; L-homocysteine from S-adenosyl-L-homocysteine: step 1/1.</text>
</comment>
<keyword evidence="3 5" id="KW-0378">Hydrolase</keyword>
<dbReference type="PANTHER" id="PTHR23420:SF0">
    <property type="entry name" value="ADENOSYLHOMOCYSTEINASE"/>
    <property type="match status" value="1"/>
</dbReference>
<gene>
    <name evidence="5 11" type="primary">ahcY</name>
    <name evidence="11" type="ORF">MET9862_04156</name>
</gene>
<feature type="binding site" evidence="5">
    <location>
        <begin position="256"/>
        <end position="261"/>
    </location>
    <ligand>
        <name>NAD(+)</name>
        <dbReference type="ChEBI" id="CHEBI:57540"/>
    </ligand>
</feature>
<evidence type="ECO:0000256" key="2">
    <source>
        <dbReference type="ARBA" id="ARBA00022563"/>
    </source>
</evidence>
<dbReference type="InterPro" id="IPR015878">
    <property type="entry name" value="Ado_hCys_hydrolase_NAD-bd"/>
</dbReference>
<evidence type="ECO:0000313" key="11">
    <source>
        <dbReference type="EMBL" id="VUD73539.1"/>
    </source>
</evidence>
<feature type="binding site" evidence="5 6">
    <location>
        <position position="55"/>
    </location>
    <ligand>
        <name>substrate</name>
    </ligand>
</feature>
<dbReference type="InterPro" id="IPR020082">
    <property type="entry name" value="S-Ado-L-homoCys_hydrolase_CS"/>
</dbReference>
<dbReference type="AlphaFoldDB" id="A0A509EJ83"/>
<dbReference type="CDD" id="cd00401">
    <property type="entry name" value="SAHH"/>
    <property type="match status" value="1"/>
</dbReference>
<feature type="binding site" evidence="5">
    <location>
        <position position="314"/>
    </location>
    <ligand>
        <name>NAD(+)</name>
        <dbReference type="ChEBI" id="CHEBI:57540"/>
    </ligand>
</feature>
<accession>A0A509EJ83</accession>
<dbReference type="InterPro" id="IPR000043">
    <property type="entry name" value="Adenosylhomocysteinase-like"/>
</dbReference>
<dbReference type="PROSITE" id="PS00738">
    <property type="entry name" value="ADOHCYASE_1"/>
    <property type="match status" value="1"/>
</dbReference>
<dbReference type="NCBIfam" id="TIGR00936">
    <property type="entry name" value="ahcY"/>
    <property type="match status" value="1"/>
</dbReference>
<evidence type="ECO:0000256" key="4">
    <source>
        <dbReference type="ARBA" id="ARBA00023027"/>
    </source>
</evidence>
<sequence length="466" mass="50799">MAKDYIVKDIGLADYGRKEISIAESEMPGLMAVRAEYGSSQPLKGAKIAGSLHMTIQTAVLIETLKALGADIRWVSCNIYSTQDHAAAAIAAAGIPVFAVKGETLEEYWDYTSRLFDWHDGGMPNMILDDGGDATMFVHLGLRAEQGDTAFLDKPGSEEEEIFFALLKKKLKEKPKGWFAGLAESIKGVSEETTTGVHRLYVLAKEGKLLFPAINVNDSVTKSKFDNLYGCKESLVDGIRRGTDVMMAGKVAMVAGFGDVGKGSAASLRNAGCRVMVSEIDPICALQAAMEGYEVVTMEDAAPRADIFVTATGNKDIITIDHMRAMKDRAIVCNIGHFDNEIQVAGLKNLKWTNIKPQVDEIEFADGHRIILLSEGRLVNLGNATGHPSFVMSASFTNQTLAQIELWTNPGKYELQVYTLPKALDEKVAALHLEKVGAKLSKLRPDQASYIGVSEAGPFKPEHYRY</sequence>
<dbReference type="InterPro" id="IPR042172">
    <property type="entry name" value="Adenosylhomocyst_ase-like_sf"/>
</dbReference>
<dbReference type="SMART" id="SM00997">
    <property type="entry name" value="AdoHcyase_NAD"/>
    <property type="match status" value="1"/>
</dbReference>
<reference evidence="11 12" key="1">
    <citation type="submission" date="2019-06" db="EMBL/GenBank/DDBJ databases">
        <authorList>
            <person name="Rodrigo-Torres L."/>
            <person name="Arahal R. D."/>
            <person name="Lucena T."/>
        </authorList>
    </citation>
    <scope>NUCLEOTIDE SEQUENCE [LARGE SCALE GENOMIC DNA]</scope>
    <source>
        <strain evidence="11 12">SB0023/3</strain>
    </source>
</reference>
<feature type="binding site" evidence="5 6">
    <location>
        <position position="130"/>
    </location>
    <ligand>
        <name>substrate</name>
    </ligand>
</feature>
<dbReference type="Pfam" id="PF00670">
    <property type="entry name" value="AdoHcyase_NAD"/>
    <property type="match status" value="1"/>
</dbReference>
<evidence type="ECO:0000256" key="5">
    <source>
        <dbReference type="HAMAP-Rule" id="MF_00563"/>
    </source>
</evidence>
<feature type="domain" description="S-adenosyl-L-homocysteine hydrolase NAD binding" evidence="10">
    <location>
        <begin position="227"/>
        <end position="386"/>
    </location>
</feature>
<name>A0A509EJ83_9HYPH</name>
<dbReference type="InterPro" id="IPR036291">
    <property type="entry name" value="NAD(P)-bd_dom_sf"/>
</dbReference>
<feature type="binding site" evidence="5 7">
    <location>
        <begin position="193"/>
        <end position="195"/>
    </location>
    <ligand>
        <name>NAD(+)</name>
        <dbReference type="ChEBI" id="CHEBI:57540"/>
    </ligand>
</feature>
<evidence type="ECO:0000313" key="12">
    <source>
        <dbReference type="Proteomes" id="UP000410984"/>
    </source>
</evidence>
<dbReference type="GO" id="GO:0071269">
    <property type="term" value="P:L-homocysteine biosynthetic process"/>
    <property type="evidence" value="ECO:0007669"/>
    <property type="project" value="UniProtKB-UniRule"/>
</dbReference>
<comment type="similarity">
    <text evidence="1 5 9">Belongs to the adenosylhomocysteinase family.</text>
</comment>
<dbReference type="SMART" id="SM00996">
    <property type="entry name" value="AdoHcyase"/>
    <property type="match status" value="1"/>
</dbReference>
<dbReference type="EMBL" id="CABFPH010000075">
    <property type="protein sequence ID" value="VUD73539.1"/>
    <property type="molecule type" value="Genomic_DNA"/>
</dbReference>
<keyword evidence="4 5" id="KW-0520">NAD</keyword>
<dbReference type="SUPFAM" id="SSF51735">
    <property type="entry name" value="NAD(P)-binding Rossmann-fold domains"/>
    <property type="match status" value="1"/>
</dbReference>
<keyword evidence="12" id="KW-1185">Reference proteome</keyword>
<dbReference type="Gene3D" id="3.40.50.720">
    <property type="entry name" value="NAD(P)-binding Rossmann-like Domain"/>
    <property type="match status" value="1"/>
</dbReference>
<evidence type="ECO:0000256" key="7">
    <source>
        <dbReference type="PIRSR" id="PIRSR001109-2"/>
    </source>
</evidence>
<dbReference type="UniPathway" id="UPA00314">
    <property type="reaction ID" value="UER00076"/>
</dbReference>
<dbReference type="PROSITE" id="PS00739">
    <property type="entry name" value="ADOHCYASE_2"/>
    <property type="match status" value="1"/>
</dbReference>
<feature type="binding site" evidence="5 6">
    <location>
        <position position="192"/>
    </location>
    <ligand>
        <name>substrate</name>
    </ligand>
</feature>
<evidence type="ECO:0000259" key="10">
    <source>
        <dbReference type="SMART" id="SM00997"/>
    </source>
</evidence>
<feature type="binding site" evidence="7">
    <location>
        <begin position="258"/>
        <end position="263"/>
    </location>
    <ligand>
        <name>NAD(+)</name>
        <dbReference type="ChEBI" id="CHEBI:57540"/>
    </ligand>
</feature>
<evidence type="ECO:0000256" key="8">
    <source>
        <dbReference type="RuleBase" id="RU000548"/>
    </source>
</evidence>
<feature type="binding site" evidence="5 6">
    <location>
        <position position="222"/>
    </location>
    <ligand>
        <name>substrate</name>
    </ligand>
</feature>
<protein>
    <recommendedName>
        <fullName evidence="5">Adenosylhomocysteinase</fullName>
        <ecNumber evidence="5">3.13.2.1</ecNumber>
    </recommendedName>
    <alternativeName>
        <fullName evidence="5">S-adenosyl-L-homocysteine hydrolase</fullName>
        <shortName evidence="5">AdoHcyase</shortName>
    </alternativeName>
</protein>
<dbReference type="Proteomes" id="UP000410984">
    <property type="component" value="Unassembled WGS sequence"/>
</dbReference>